<sequence length="1086" mass="120544">MIAAKRRRDGSITATPTVSQSNDARASSFVQSSPLRHYQRTKHPQQRPTKRVGLHLPGNNPGSSAPSFYVRPGYRHSSLSSVAASAVDVARENDIEGEQEEDSDPDEVIMCVDMRERGTVGCCYYESSTGSLHLVEDIQLKLHIQPTVVILSMRVDETVERYFDPDGRSRGSANGDSDQFSLPYVLEFRPSQEFSYDAGKNKLINLRLFADGSPEISFITPADNDPYDDYGEGIDAGYTGRQGQLLRLSASIDIESRLTIGCAGALLTYVTRRKAVKYLPNDVNPGNSFRISTIEMFSLKGIMFVNADTLASLQILQSESNPNTHSQGPTNASSGSKEGLSVYGLFHHFARTPQGKYLLRQYFLRPSLDLNVINQRLETASVFLRPDNNGPMNGIVKSLGQIKNMRTVMIHLRKGISNGLSRGGGIKSGIWSSLRSVDFVASADMHRTVVKSGVSAELDNMKRTYDGIEDLLNLTSQEIAATIPAIFSLDLNVIFFPQIGFLISIPLNPDTGRGDWEGGEIQDQHWDRIFSTATRVYYKDFRMRELDETLGDISKVVGEPFFHSDFCLDGTNADSSRHALQELTVPAYVPNDTFLVGGPGPPDPTEFQEVQAGNDEATREVFQKTIDSDALEGPSMLIMTGPNYSGKSVYLKQVALIVYMAHVGCFVPADRAIVGLTDKILTRIATRETVSRSQSAFMIDLQQVALAMTLTTHRSLVIIDEFGKGTDSSDGAGLACGVFEHFLGLGIDRPKVLGATHFHEIIENGFLQPRPSLTYGYMEVRLDREAKDLEDQVTYLYNFRAGRSNTSYGSCCATLNGVDATIVDRANYLLDISAKGEDLVIACAKISEKEENELKDAEEIARLFLIQDFRSLFTSVNGSQEARNILAKLIWCKTKQNSNLDIRNKQCHGKGCSEPKSEGFGGRVCLWCDLPLPRERSRAESRREYDARHLFARMHSSYDQHSGEGAEDDFIDPAEQEAVWASFPFTSSASERMLSPKKVKASAYDHFEDERRQEVERLSERRQLTASASEDERWRRSEDLRSSGYMCRASPPTRIQGPSFSLADPIASTLAPEDDSSLPNYELCIL</sequence>
<dbReference type="InterPro" id="IPR036187">
    <property type="entry name" value="DNA_mismatch_repair_MutS_sf"/>
</dbReference>
<dbReference type="CDD" id="cd03281">
    <property type="entry name" value="ABC_MSH5_euk"/>
    <property type="match status" value="1"/>
</dbReference>
<dbReference type="GO" id="GO:0005634">
    <property type="term" value="C:nucleus"/>
    <property type="evidence" value="ECO:0007669"/>
    <property type="project" value="TreeGrafter"/>
</dbReference>
<comment type="similarity">
    <text evidence="1">Belongs to the DNA mismatch repair MutS family.</text>
</comment>
<accession>A0A8H6CCS0</accession>
<organism evidence="7 8">
    <name type="scientific">Letharia lupina</name>
    <dbReference type="NCBI Taxonomy" id="560253"/>
    <lineage>
        <taxon>Eukaryota</taxon>
        <taxon>Fungi</taxon>
        <taxon>Dikarya</taxon>
        <taxon>Ascomycota</taxon>
        <taxon>Pezizomycotina</taxon>
        <taxon>Lecanoromycetes</taxon>
        <taxon>OSLEUM clade</taxon>
        <taxon>Lecanoromycetidae</taxon>
        <taxon>Lecanorales</taxon>
        <taxon>Lecanorineae</taxon>
        <taxon>Parmeliaceae</taxon>
        <taxon>Letharia</taxon>
    </lineage>
</organism>
<dbReference type="GO" id="GO:0051026">
    <property type="term" value="P:chiasma assembly"/>
    <property type="evidence" value="ECO:0007669"/>
    <property type="project" value="TreeGrafter"/>
</dbReference>
<dbReference type="Pfam" id="PF05192">
    <property type="entry name" value="MutS_III"/>
    <property type="match status" value="1"/>
</dbReference>
<evidence type="ECO:0000259" key="6">
    <source>
        <dbReference type="PROSITE" id="PS00486"/>
    </source>
</evidence>
<dbReference type="InterPro" id="IPR007696">
    <property type="entry name" value="DNA_mismatch_repair_MutS_core"/>
</dbReference>
<feature type="domain" description="DNA mismatch repair proteins mutS family" evidence="6">
    <location>
        <begin position="715"/>
        <end position="731"/>
    </location>
</feature>
<dbReference type="SUPFAM" id="SSF52540">
    <property type="entry name" value="P-loop containing nucleoside triphosphate hydrolases"/>
    <property type="match status" value="1"/>
</dbReference>
<keyword evidence="4" id="KW-0238">DNA-binding</keyword>
<dbReference type="InterPro" id="IPR045076">
    <property type="entry name" value="MutS"/>
</dbReference>
<evidence type="ECO:0000256" key="2">
    <source>
        <dbReference type="ARBA" id="ARBA00022741"/>
    </source>
</evidence>
<dbReference type="AlphaFoldDB" id="A0A8H6CCS0"/>
<keyword evidence="3" id="KW-0067">ATP-binding</keyword>
<dbReference type="SMART" id="SM00534">
    <property type="entry name" value="MUTSac"/>
    <property type="match status" value="1"/>
</dbReference>
<evidence type="ECO:0000256" key="4">
    <source>
        <dbReference type="ARBA" id="ARBA00023125"/>
    </source>
</evidence>
<dbReference type="PROSITE" id="PS00486">
    <property type="entry name" value="DNA_MISMATCH_REPAIR_2"/>
    <property type="match status" value="1"/>
</dbReference>
<dbReference type="InterPro" id="IPR027417">
    <property type="entry name" value="P-loop_NTPase"/>
</dbReference>
<dbReference type="GO" id="GO:0030983">
    <property type="term" value="F:mismatched DNA binding"/>
    <property type="evidence" value="ECO:0007669"/>
    <property type="project" value="InterPro"/>
</dbReference>
<protein>
    <recommendedName>
        <fullName evidence="6">DNA mismatch repair proteins mutS family domain-containing protein</fullName>
    </recommendedName>
</protein>
<dbReference type="GO" id="GO:0005524">
    <property type="term" value="F:ATP binding"/>
    <property type="evidence" value="ECO:0007669"/>
    <property type="project" value="UniProtKB-KW"/>
</dbReference>
<evidence type="ECO:0000256" key="1">
    <source>
        <dbReference type="ARBA" id="ARBA00006271"/>
    </source>
</evidence>
<dbReference type="InterPro" id="IPR000432">
    <property type="entry name" value="DNA_mismatch_repair_MutS_C"/>
</dbReference>
<feature type="compositionally biased region" description="Polar residues" evidence="5">
    <location>
        <begin position="12"/>
        <end position="34"/>
    </location>
</feature>
<feature type="compositionally biased region" description="Basic residues" evidence="5">
    <location>
        <begin position="37"/>
        <end position="53"/>
    </location>
</feature>
<feature type="region of interest" description="Disordered" evidence="5">
    <location>
        <begin position="1"/>
        <end position="67"/>
    </location>
</feature>
<dbReference type="SUPFAM" id="SSF48334">
    <property type="entry name" value="DNA repair protein MutS, domain III"/>
    <property type="match status" value="1"/>
</dbReference>
<dbReference type="Pfam" id="PF00488">
    <property type="entry name" value="MutS_V"/>
    <property type="match status" value="1"/>
</dbReference>
<comment type="caution">
    <text evidence="7">The sequence shown here is derived from an EMBL/GenBank/DDBJ whole genome shotgun (WGS) entry which is preliminary data.</text>
</comment>
<dbReference type="GO" id="GO:0140664">
    <property type="term" value="F:ATP-dependent DNA damage sensor activity"/>
    <property type="evidence" value="ECO:0007669"/>
    <property type="project" value="InterPro"/>
</dbReference>
<dbReference type="Gene3D" id="1.10.1420.10">
    <property type="match status" value="1"/>
</dbReference>
<dbReference type="Gene3D" id="3.40.50.300">
    <property type="entry name" value="P-loop containing nucleotide triphosphate hydrolases"/>
    <property type="match status" value="1"/>
</dbReference>
<evidence type="ECO:0000256" key="5">
    <source>
        <dbReference type="SAM" id="MobiDB-lite"/>
    </source>
</evidence>
<gene>
    <name evidence="7" type="ORF">HO133_002813</name>
</gene>
<evidence type="ECO:0000256" key="3">
    <source>
        <dbReference type="ARBA" id="ARBA00022840"/>
    </source>
</evidence>
<dbReference type="GO" id="GO:0006298">
    <property type="term" value="P:mismatch repair"/>
    <property type="evidence" value="ECO:0007669"/>
    <property type="project" value="InterPro"/>
</dbReference>
<dbReference type="EMBL" id="JACCJB010000015">
    <property type="protein sequence ID" value="KAF6221132.1"/>
    <property type="molecule type" value="Genomic_DNA"/>
</dbReference>
<keyword evidence="2" id="KW-0547">Nucleotide-binding</keyword>
<dbReference type="Proteomes" id="UP000593566">
    <property type="component" value="Unassembled WGS sequence"/>
</dbReference>
<reference evidence="7 8" key="1">
    <citation type="journal article" date="2020" name="Genomics">
        <title>Complete, high-quality genomes from long-read metagenomic sequencing of two wolf lichen thalli reveals enigmatic genome architecture.</title>
        <authorList>
            <person name="McKenzie S.K."/>
            <person name="Walston R.F."/>
            <person name="Allen J.L."/>
        </authorList>
    </citation>
    <scope>NUCLEOTIDE SEQUENCE [LARGE SCALE GENOMIC DNA]</scope>
    <source>
        <strain evidence="7">WasteWater1</strain>
    </source>
</reference>
<dbReference type="GeneID" id="59331225"/>
<proteinExistence type="inferred from homology"/>
<evidence type="ECO:0000313" key="7">
    <source>
        <dbReference type="EMBL" id="KAF6221132.1"/>
    </source>
</evidence>
<dbReference type="RefSeq" id="XP_037150567.1">
    <property type="nucleotide sequence ID" value="XM_037293738.1"/>
</dbReference>
<dbReference type="PANTHER" id="PTHR11361">
    <property type="entry name" value="DNA MISMATCH REPAIR PROTEIN MUTS FAMILY MEMBER"/>
    <property type="match status" value="1"/>
</dbReference>
<dbReference type="PANTHER" id="PTHR11361:SF20">
    <property type="entry name" value="MUTS PROTEIN HOMOLOG 5"/>
    <property type="match status" value="1"/>
</dbReference>
<evidence type="ECO:0000313" key="8">
    <source>
        <dbReference type="Proteomes" id="UP000593566"/>
    </source>
</evidence>
<name>A0A8H6CCS0_9LECA</name>
<keyword evidence="8" id="KW-1185">Reference proteome</keyword>